<gene>
    <name evidence="1" type="ORF">MHI_LOCUS430555</name>
</gene>
<proteinExistence type="predicted"/>
<accession>A0A6V7H4H2</accession>
<dbReference type="AlphaFoldDB" id="A0A6V7H4H2"/>
<evidence type="ECO:0000313" key="1">
    <source>
        <dbReference type="EMBL" id="CAD1474142.1"/>
    </source>
</evidence>
<comment type="caution">
    <text evidence="1">The sequence shown here is derived from an EMBL/GenBank/DDBJ whole genome shotgun (WGS) entry which is preliminary data.</text>
</comment>
<reference evidence="1" key="1">
    <citation type="submission" date="2020-07" db="EMBL/GenBank/DDBJ databases">
        <authorList>
            <person name="Nazaruddin N."/>
        </authorList>
    </citation>
    <scope>NUCLEOTIDE SEQUENCE</scope>
</reference>
<protein>
    <submittedName>
        <fullName evidence="1">Uncharacterized protein</fullName>
    </submittedName>
</protein>
<keyword evidence="2" id="KW-1185">Reference proteome</keyword>
<organism evidence="1 2">
    <name type="scientific">Heterotrigona itama</name>
    <dbReference type="NCBI Taxonomy" id="395501"/>
    <lineage>
        <taxon>Eukaryota</taxon>
        <taxon>Metazoa</taxon>
        <taxon>Ecdysozoa</taxon>
        <taxon>Arthropoda</taxon>
        <taxon>Hexapoda</taxon>
        <taxon>Insecta</taxon>
        <taxon>Pterygota</taxon>
        <taxon>Neoptera</taxon>
        <taxon>Endopterygota</taxon>
        <taxon>Hymenoptera</taxon>
        <taxon>Apocrita</taxon>
        <taxon>Aculeata</taxon>
        <taxon>Apoidea</taxon>
        <taxon>Anthophila</taxon>
        <taxon>Apidae</taxon>
        <taxon>Heterotrigona</taxon>
    </lineage>
</organism>
<sequence length="129" mass="14617">IFSKRIQWNPDYLLKVFTSTILEISCPHYTERFHVSTNLILAGSQFFRPAQHLRDAGSRGPVFLRSARGVHAACNVPKNAKLNDATRTELHVTLKKLKSVVSKQIALNLVSDISSLWPLNRDHSQFSTF</sequence>
<feature type="non-terminal residue" evidence="1">
    <location>
        <position position="1"/>
    </location>
</feature>
<evidence type="ECO:0000313" key="2">
    <source>
        <dbReference type="Proteomes" id="UP000752696"/>
    </source>
</evidence>
<dbReference type="Proteomes" id="UP000752696">
    <property type="component" value="Unassembled WGS sequence"/>
</dbReference>
<dbReference type="EMBL" id="CAJDYZ010007223">
    <property type="protein sequence ID" value="CAD1474142.1"/>
    <property type="molecule type" value="Genomic_DNA"/>
</dbReference>
<name>A0A6V7H4H2_9HYME</name>